<dbReference type="EC" id="2.7.7.105" evidence="5"/>
<evidence type="ECO:0000256" key="4">
    <source>
        <dbReference type="ARBA" id="ARBA00023134"/>
    </source>
</evidence>
<dbReference type="Pfam" id="PF01983">
    <property type="entry name" value="CofC"/>
    <property type="match status" value="1"/>
</dbReference>
<keyword evidence="3 5" id="KW-0547">Nucleotide-binding</keyword>
<reference evidence="6 7" key="1">
    <citation type="submission" date="2021-06" db="EMBL/GenBank/DDBJ databases">
        <title>Actinomycetes sequencing.</title>
        <authorList>
            <person name="Shan Q."/>
        </authorList>
    </citation>
    <scope>NUCLEOTIDE SEQUENCE [LARGE SCALE GENOMIC DNA]</scope>
    <source>
        <strain evidence="6 7">NEAU-G5</strain>
    </source>
</reference>
<comment type="catalytic activity">
    <reaction evidence="5">
        <text>phosphoenolpyruvate + GTP + H(+) = enolpyruvoyl-2-diphospho-5'-guanosine + diphosphate</text>
        <dbReference type="Rhea" id="RHEA:30519"/>
        <dbReference type="ChEBI" id="CHEBI:15378"/>
        <dbReference type="ChEBI" id="CHEBI:33019"/>
        <dbReference type="ChEBI" id="CHEBI:37565"/>
        <dbReference type="ChEBI" id="CHEBI:58702"/>
        <dbReference type="ChEBI" id="CHEBI:143701"/>
        <dbReference type="EC" id="2.7.7.105"/>
    </reaction>
</comment>
<evidence type="ECO:0000256" key="1">
    <source>
        <dbReference type="ARBA" id="ARBA00022679"/>
    </source>
</evidence>
<accession>A0ABS6B0F5</accession>
<feature type="binding site" evidence="5">
    <location>
        <position position="163"/>
    </location>
    <ligand>
        <name>phosphoenolpyruvate</name>
        <dbReference type="ChEBI" id="CHEBI:58702"/>
    </ligand>
</feature>
<name>A0ABS6B0F5_9NOCA</name>
<keyword evidence="4 5" id="KW-0342">GTP-binding</keyword>
<dbReference type="GO" id="GO:0043814">
    <property type="term" value="F:phospholactate guanylyltransferase activity"/>
    <property type="evidence" value="ECO:0007669"/>
    <property type="project" value="UniProtKB-EC"/>
</dbReference>
<feature type="binding site" evidence="5">
    <location>
        <position position="143"/>
    </location>
    <ligand>
        <name>phosphoenolpyruvate</name>
        <dbReference type="ChEBI" id="CHEBI:58702"/>
    </ligand>
</feature>
<keyword evidence="2 5" id="KW-0548">Nucleotidyltransferase</keyword>
<evidence type="ECO:0000313" key="7">
    <source>
        <dbReference type="Proteomes" id="UP000733379"/>
    </source>
</evidence>
<keyword evidence="1 5" id="KW-0808">Transferase</keyword>
<gene>
    <name evidence="6" type="primary">cofC</name>
    <name evidence="5" type="synonym">fbiD</name>
    <name evidence="6" type="ORF">KO481_19890</name>
</gene>
<organism evidence="6 7">
    <name type="scientific">Nocardia albiluteola</name>
    <dbReference type="NCBI Taxonomy" id="2842303"/>
    <lineage>
        <taxon>Bacteria</taxon>
        <taxon>Bacillati</taxon>
        <taxon>Actinomycetota</taxon>
        <taxon>Actinomycetes</taxon>
        <taxon>Mycobacteriales</taxon>
        <taxon>Nocardiaceae</taxon>
        <taxon>Nocardia</taxon>
    </lineage>
</organism>
<dbReference type="PANTHER" id="PTHR40392">
    <property type="entry name" value="2-PHOSPHO-L-LACTATE GUANYLYLTRANSFERASE"/>
    <property type="match status" value="1"/>
</dbReference>
<dbReference type="InterPro" id="IPR029044">
    <property type="entry name" value="Nucleotide-diphossugar_trans"/>
</dbReference>
<dbReference type="InterPro" id="IPR002835">
    <property type="entry name" value="CofC"/>
</dbReference>
<evidence type="ECO:0000313" key="6">
    <source>
        <dbReference type="EMBL" id="MBU3063782.1"/>
    </source>
</evidence>
<evidence type="ECO:0000256" key="5">
    <source>
        <dbReference type="HAMAP-Rule" id="MF_02114"/>
    </source>
</evidence>
<dbReference type="HAMAP" id="MF_02114">
    <property type="entry name" value="CofC"/>
    <property type="match status" value="1"/>
</dbReference>
<dbReference type="PANTHER" id="PTHR40392:SF1">
    <property type="entry name" value="2-PHOSPHO-L-LACTATE GUANYLYLTRANSFERASE"/>
    <property type="match status" value="1"/>
</dbReference>
<evidence type="ECO:0000256" key="3">
    <source>
        <dbReference type="ARBA" id="ARBA00022741"/>
    </source>
</evidence>
<comment type="pathway">
    <text evidence="5">Cofactor biosynthesis; coenzyme F420 biosynthesis.</text>
</comment>
<dbReference type="SUPFAM" id="SSF53448">
    <property type="entry name" value="Nucleotide-diphospho-sugar transferases"/>
    <property type="match status" value="1"/>
</dbReference>
<dbReference type="NCBIfam" id="TIGR03552">
    <property type="entry name" value="F420_cofC"/>
    <property type="match status" value="1"/>
</dbReference>
<sequence>MRPDAVHAVIAVKNLERAKSRLADELPPADRSRLVLAMLSDTVNAALAAGIGSVTVVTPDPLVAAAVRALGCVAHPDPAAGTDLLNSALAAAAAAVRGRHGAVDLLALQADLPALRPAELADALDTAPATGRALVADHTGRGTAALLVRDGTAPLAPLFGPDSARRHADSGAKDLVGDWPGLRLDVDTAADLNAALSLGVGPATTALLQDIGWPRRVHEQLTRRCDTGHMCTQ</sequence>
<dbReference type="EMBL" id="JAHKNI010000006">
    <property type="protein sequence ID" value="MBU3063782.1"/>
    <property type="molecule type" value="Genomic_DNA"/>
</dbReference>
<keyword evidence="7" id="KW-1185">Reference proteome</keyword>
<dbReference type="Proteomes" id="UP000733379">
    <property type="component" value="Unassembled WGS sequence"/>
</dbReference>
<dbReference type="Gene3D" id="3.90.550.10">
    <property type="entry name" value="Spore Coat Polysaccharide Biosynthesis Protein SpsA, Chain A"/>
    <property type="match status" value="1"/>
</dbReference>
<proteinExistence type="inferred from homology"/>
<comment type="caution">
    <text evidence="6">The sequence shown here is derived from an EMBL/GenBank/DDBJ whole genome shotgun (WGS) entry which is preliminary data.</text>
</comment>
<dbReference type="RefSeq" id="WP_215918678.1">
    <property type="nucleotide sequence ID" value="NZ_JAHKNI010000006.1"/>
</dbReference>
<comment type="function">
    <text evidence="5">Guanylyltransferase that catalyzes the activation of phosphoenolpyruvate (PEP) as enolpyruvoyl-2-diphospho-5'-guanosine, via the condensation of PEP with GTP. It is involved in the biosynthesis of coenzyme F420, a hydride carrier cofactor.</text>
</comment>
<feature type="binding site" evidence="5">
    <location>
        <position position="160"/>
    </location>
    <ligand>
        <name>phosphoenolpyruvate</name>
        <dbReference type="ChEBI" id="CHEBI:58702"/>
    </ligand>
</feature>
<protein>
    <recommendedName>
        <fullName evidence="5">Phosphoenolpyruvate guanylyltransferase</fullName>
        <shortName evidence="5">PEP guanylyltransferase</shortName>
        <ecNumber evidence="5">2.7.7.105</ecNumber>
    </recommendedName>
</protein>
<comment type="similarity">
    <text evidence="5">Belongs to the CofC family.</text>
</comment>
<evidence type="ECO:0000256" key="2">
    <source>
        <dbReference type="ARBA" id="ARBA00022695"/>
    </source>
</evidence>